<dbReference type="Pfam" id="PF02801">
    <property type="entry name" value="Ketoacyl-synt_C"/>
    <property type="match status" value="1"/>
</dbReference>
<accession>A0A084SIA8</accession>
<dbReference type="EMBL" id="JPMI01000302">
    <property type="protein sequence ID" value="KFA88193.1"/>
    <property type="molecule type" value="Genomic_DNA"/>
</dbReference>
<feature type="non-terminal residue" evidence="3">
    <location>
        <position position="1"/>
    </location>
</feature>
<dbReference type="PANTHER" id="PTHR11712">
    <property type="entry name" value="POLYKETIDE SYNTHASE-RELATED"/>
    <property type="match status" value="1"/>
</dbReference>
<organism evidence="3 4">
    <name type="scientific">Archangium violaceum Cb vi76</name>
    <dbReference type="NCBI Taxonomy" id="1406225"/>
    <lineage>
        <taxon>Bacteria</taxon>
        <taxon>Pseudomonadati</taxon>
        <taxon>Myxococcota</taxon>
        <taxon>Myxococcia</taxon>
        <taxon>Myxococcales</taxon>
        <taxon>Cystobacterineae</taxon>
        <taxon>Archangiaceae</taxon>
        <taxon>Archangium</taxon>
    </lineage>
</organism>
<dbReference type="GO" id="GO:0006633">
    <property type="term" value="P:fatty acid biosynthetic process"/>
    <property type="evidence" value="ECO:0007669"/>
    <property type="project" value="TreeGrafter"/>
</dbReference>
<dbReference type="InterPro" id="IPR014031">
    <property type="entry name" value="Ketoacyl_synth_C"/>
</dbReference>
<dbReference type="Proteomes" id="UP000028547">
    <property type="component" value="Unassembled WGS sequence"/>
</dbReference>
<dbReference type="Gene3D" id="3.40.47.10">
    <property type="match status" value="1"/>
</dbReference>
<proteinExistence type="predicted"/>
<dbReference type="PANTHER" id="PTHR11712:SF336">
    <property type="entry name" value="3-OXOACYL-[ACYL-CARRIER-PROTEIN] SYNTHASE, MITOCHONDRIAL"/>
    <property type="match status" value="1"/>
</dbReference>
<comment type="caution">
    <text evidence="3">The sequence shown here is derived from an EMBL/GenBank/DDBJ whole genome shotgun (WGS) entry which is preliminary data.</text>
</comment>
<sequence>KAIKAVFGAHARKVAVSSTKSMTGHMLGAAGGAEAVVSVQTLLRGVLPPTINYTTPDPDCDLDYVPNQAREQRVDAVMSNSFGFGGTNAVLVFKRFK</sequence>
<dbReference type="AlphaFoldDB" id="A0A084SIA8"/>
<dbReference type="InterPro" id="IPR000794">
    <property type="entry name" value="Beta-ketoacyl_synthase"/>
</dbReference>
<dbReference type="SUPFAM" id="SSF53901">
    <property type="entry name" value="Thiolase-like"/>
    <property type="match status" value="1"/>
</dbReference>
<gene>
    <name evidence="3" type="ORF">Q664_43205</name>
</gene>
<dbReference type="GO" id="GO:0005829">
    <property type="term" value="C:cytosol"/>
    <property type="evidence" value="ECO:0007669"/>
    <property type="project" value="TreeGrafter"/>
</dbReference>
<dbReference type="PROSITE" id="PS52004">
    <property type="entry name" value="KS3_2"/>
    <property type="match status" value="1"/>
</dbReference>
<evidence type="ECO:0000259" key="2">
    <source>
        <dbReference type="PROSITE" id="PS52004"/>
    </source>
</evidence>
<evidence type="ECO:0000313" key="3">
    <source>
        <dbReference type="EMBL" id="KFA88193.1"/>
    </source>
</evidence>
<protein>
    <submittedName>
        <fullName evidence="3">3-oxoacyl-ACP synthase</fullName>
    </submittedName>
</protein>
<evidence type="ECO:0000256" key="1">
    <source>
        <dbReference type="ARBA" id="ARBA00022679"/>
    </source>
</evidence>
<dbReference type="GO" id="GO:0004315">
    <property type="term" value="F:3-oxoacyl-[acyl-carrier-protein] synthase activity"/>
    <property type="evidence" value="ECO:0007669"/>
    <property type="project" value="TreeGrafter"/>
</dbReference>
<dbReference type="InterPro" id="IPR016039">
    <property type="entry name" value="Thiolase-like"/>
</dbReference>
<name>A0A084SIA8_9BACT</name>
<keyword evidence="1" id="KW-0808">Transferase</keyword>
<feature type="domain" description="Ketosynthase family 3 (KS3)" evidence="2">
    <location>
        <begin position="1"/>
        <end position="95"/>
    </location>
</feature>
<reference evidence="3 4" key="1">
    <citation type="submission" date="2014-07" db="EMBL/GenBank/DDBJ databases">
        <title>Draft Genome Sequence of Gephyronic Acid Producer, Cystobacter violaceus Strain Cb vi76.</title>
        <authorList>
            <person name="Stevens D.C."/>
            <person name="Young J."/>
            <person name="Carmichael R."/>
            <person name="Tan J."/>
            <person name="Taylor R.E."/>
        </authorList>
    </citation>
    <scope>NUCLEOTIDE SEQUENCE [LARGE SCALE GENOMIC DNA]</scope>
    <source>
        <strain evidence="3 4">Cb vi76</strain>
    </source>
</reference>
<evidence type="ECO:0000313" key="4">
    <source>
        <dbReference type="Proteomes" id="UP000028547"/>
    </source>
</evidence>
<dbReference type="InterPro" id="IPR020841">
    <property type="entry name" value="PKS_Beta-ketoAc_synthase_dom"/>
</dbReference>